<organism evidence="1 2">
    <name type="scientific">Erwinia phage vB_EamM_Kwan</name>
    <dbReference type="NCBI Taxonomy" id="1883374"/>
    <lineage>
        <taxon>Viruses</taxon>
        <taxon>Duplodnaviria</taxon>
        <taxon>Heunggongvirae</taxon>
        <taxon>Uroviricota</taxon>
        <taxon>Caudoviricetes</taxon>
        <taxon>Chimalliviridae</taxon>
        <taxon>Wellingtonvirus</taxon>
        <taxon>Wellingtonvirus wellington</taxon>
    </lineage>
</organism>
<dbReference type="KEGG" id="vg:29062107"/>
<proteinExistence type="predicted"/>
<protein>
    <submittedName>
        <fullName evidence="1">Uncharacterized protein</fullName>
    </submittedName>
</protein>
<evidence type="ECO:0000313" key="2">
    <source>
        <dbReference type="Proteomes" id="UP000202923"/>
    </source>
</evidence>
<reference evidence="1 2" key="1">
    <citation type="submission" date="2016-06" db="EMBL/GenBank/DDBJ databases">
        <authorList>
            <person name="Kjaerup R.B."/>
            <person name="Dalgaard T.S."/>
            <person name="Juul-Madsen H.R."/>
        </authorList>
    </citation>
    <scope>NUCLEOTIDE SEQUENCE [LARGE SCALE GENOMIC DNA]</scope>
</reference>
<dbReference type="RefSeq" id="YP_009278868.1">
    <property type="nucleotide sequence ID" value="NC_031010.1"/>
</dbReference>
<sequence length="136" mass="15546">MTELNRIHRDENSNVFINNKPVPFNLGIADWVWDMFVPKAKNGFEIVFVDQPHAVGPWARIGNPRFFEIDEQQAGFLLRECQFRGHCTDGKNALAVSQELGMEIPYLNVPVKEADHNAMIVWYSSGAWQIVTCDQP</sequence>
<accession>A0A1B2IEJ3</accession>
<gene>
    <name evidence="1" type="ORF">KWAN_263</name>
</gene>
<evidence type="ECO:0000313" key="1">
    <source>
        <dbReference type="EMBL" id="ANZ49615.1"/>
    </source>
</evidence>
<dbReference type="EMBL" id="KX397369">
    <property type="protein sequence ID" value="ANZ49615.1"/>
    <property type="molecule type" value="Genomic_DNA"/>
</dbReference>
<dbReference type="Proteomes" id="UP000202923">
    <property type="component" value="Genome"/>
</dbReference>
<name>A0A1B2IEJ3_9CAUD</name>
<dbReference type="GeneID" id="29062107"/>